<protein>
    <submittedName>
        <fullName evidence="2">Uncharacterized protein</fullName>
    </submittedName>
</protein>
<keyword evidence="1" id="KW-1133">Transmembrane helix</keyword>
<evidence type="ECO:0000313" key="3">
    <source>
        <dbReference type="Proteomes" id="UP000837803"/>
    </source>
</evidence>
<dbReference type="RefSeq" id="WP_238752373.1">
    <property type="nucleotide sequence ID" value="NZ_CAKLPZ010000006.1"/>
</dbReference>
<dbReference type="Proteomes" id="UP000837803">
    <property type="component" value="Unassembled WGS sequence"/>
</dbReference>
<sequence>MISPGKEKLSALFDHPVRYLDGWINGRLVRTSLRTASLVLVSLSISAACGAGLILYFSGGSMNGVGAISSPRLLDHTTRSLGDKNPLETLYDLRRNQAFMDSVELFGVERMEEIYLEKLTSTNHD</sequence>
<keyword evidence="1" id="KW-0472">Membrane</keyword>
<gene>
    <name evidence="2" type="ORF">LEM8419_03418</name>
</gene>
<dbReference type="EMBL" id="CAKLPZ010000006">
    <property type="protein sequence ID" value="CAH1002544.1"/>
    <property type="molecule type" value="Genomic_DNA"/>
</dbReference>
<keyword evidence="1" id="KW-0812">Transmembrane</keyword>
<reference evidence="2" key="1">
    <citation type="submission" date="2021-12" db="EMBL/GenBank/DDBJ databases">
        <authorList>
            <person name="Rodrigo-Torres L."/>
            <person name="Arahal R. D."/>
            <person name="Lucena T."/>
        </authorList>
    </citation>
    <scope>NUCLEOTIDE SEQUENCE</scope>
    <source>
        <strain evidence="2">CECT 8419</strain>
    </source>
</reference>
<feature type="transmembrane region" description="Helical" evidence="1">
    <location>
        <begin position="36"/>
        <end position="57"/>
    </location>
</feature>
<accession>A0ABM9B576</accession>
<evidence type="ECO:0000313" key="2">
    <source>
        <dbReference type="EMBL" id="CAH1002544.1"/>
    </source>
</evidence>
<proteinExistence type="predicted"/>
<name>A0ABM9B576_9BACT</name>
<organism evidence="2 3">
    <name type="scientific">Neolewinella maritima</name>
    <dbReference type="NCBI Taxonomy" id="1383882"/>
    <lineage>
        <taxon>Bacteria</taxon>
        <taxon>Pseudomonadati</taxon>
        <taxon>Bacteroidota</taxon>
        <taxon>Saprospiria</taxon>
        <taxon>Saprospirales</taxon>
        <taxon>Lewinellaceae</taxon>
        <taxon>Neolewinella</taxon>
    </lineage>
</organism>
<comment type="caution">
    <text evidence="2">The sequence shown here is derived from an EMBL/GenBank/DDBJ whole genome shotgun (WGS) entry which is preliminary data.</text>
</comment>
<keyword evidence="3" id="KW-1185">Reference proteome</keyword>
<evidence type="ECO:0000256" key="1">
    <source>
        <dbReference type="SAM" id="Phobius"/>
    </source>
</evidence>